<keyword evidence="2" id="KW-0812">Transmembrane</keyword>
<dbReference type="EMBL" id="PYWC01000064">
    <property type="protein sequence ID" value="PWW74222.1"/>
    <property type="molecule type" value="Genomic_DNA"/>
</dbReference>
<evidence type="ECO:0000256" key="2">
    <source>
        <dbReference type="SAM" id="Phobius"/>
    </source>
</evidence>
<feature type="region of interest" description="Disordered" evidence="1">
    <location>
        <begin position="1"/>
        <end position="70"/>
    </location>
</feature>
<keyword evidence="2" id="KW-0472">Membrane</keyword>
<evidence type="ECO:0000313" key="3">
    <source>
        <dbReference type="EMBL" id="PWW74222.1"/>
    </source>
</evidence>
<keyword evidence="4" id="KW-1185">Reference proteome</keyword>
<name>A0A317SII6_9PEZI</name>
<gene>
    <name evidence="3" type="ORF">C7212DRAFT_328281</name>
</gene>
<evidence type="ECO:0000313" key="4">
    <source>
        <dbReference type="Proteomes" id="UP000246991"/>
    </source>
</evidence>
<protein>
    <submittedName>
        <fullName evidence="3">Uncharacterized protein</fullName>
    </submittedName>
</protein>
<sequence>MHLRSGKKTIFTPVPPRKRSLGRQESSPRGGGMAVNRGTATALRRPPPDTLTPPYTPVTTKKPDPPRNDWSDLEVVCDYGDGGPETNTLYRAGVPDPGLERGLYVCGVEGGERRGRTVSCGSVLLLWGLAVMVFGLLYARESGRVSKRVLGGHEGVYDGLYLCEWGFLLLRLIRNRGQISLGA</sequence>
<dbReference type="OrthoDB" id="10492767at2759"/>
<keyword evidence="2" id="KW-1133">Transmembrane helix</keyword>
<dbReference type="AlphaFoldDB" id="A0A317SII6"/>
<comment type="caution">
    <text evidence="3">The sequence shown here is derived from an EMBL/GenBank/DDBJ whole genome shotgun (WGS) entry which is preliminary data.</text>
</comment>
<dbReference type="Proteomes" id="UP000246991">
    <property type="component" value="Unassembled WGS sequence"/>
</dbReference>
<feature type="compositionally biased region" description="Basic and acidic residues" evidence="1">
    <location>
        <begin position="61"/>
        <end position="70"/>
    </location>
</feature>
<organism evidence="3 4">
    <name type="scientific">Tuber magnatum</name>
    <name type="common">white Piedmont truffle</name>
    <dbReference type="NCBI Taxonomy" id="42249"/>
    <lineage>
        <taxon>Eukaryota</taxon>
        <taxon>Fungi</taxon>
        <taxon>Dikarya</taxon>
        <taxon>Ascomycota</taxon>
        <taxon>Pezizomycotina</taxon>
        <taxon>Pezizomycetes</taxon>
        <taxon>Pezizales</taxon>
        <taxon>Tuberaceae</taxon>
        <taxon>Tuber</taxon>
    </lineage>
</organism>
<accession>A0A317SII6</accession>
<reference evidence="3 4" key="1">
    <citation type="submission" date="2018-03" db="EMBL/GenBank/DDBJ databases">
        <title>Genomes of Pezizomycetes fungi and the evolution of truffles.</title>
        <authorList>
            <person name="Murat C."/>
            <person name="Payen T."/>
            <person name="Noel B."/>
            <person name="Kuo A."/>
            <person name="Martin F.M."/>
        </authorList>
    </citation>
    <scope>NUCLEOTIDE SEQUENCE [LARGE SCALE GENOMIC DNA]</scope>
    <source>
        <strain evidence="3">091103-1</strain>
    </source>
</reference>
<feature type="transmembrane region" description="Helical" evidence="2">
    <location>
        <begin position="121"/>
        <end position="139"/>
    </location>
</feature>
<evidence type="ECO:0000256" key="1">
    <source>
        <dbReference type="SAM" id="MobiDB-lite"/>
    </source>
</evidence>
<proteinExistence type="predicted"/>